<keyword evidence="3" id="KW-1015">Disulfide bond</keyword>
<dbReference type="Gene3D" id="1.25.40.10">
    <property type="entry name" value="Tetratricopeptide repeat domain"/>
    <property type="match status" value="1"/>
</dbReference>
<proteinExistence type="predicted"/>
<organism evidence="5 6">
    <name type="scientific">Campylobacter showae CSUNSWCD</name>
    <dbReference type="NCBI Taxonomy" id="1244083"/>
    <lineage>
        <taxon>Bacteria</taxon>
        <taxon>Pseudomonadati</taxon>
        <taxon>Campylobacterota</taxon>
        <taxon>Epsilonproteobacteria</taxon>
        <taxon>Campylobacterales</taxon>
        <taxon>Campylobacteraceae</taxon>
        <taxon>Campylobacter</taxon>
    </lineage>
</organism>
<protein>
    <recommendedName>
        <fullName evidence="2">beta-lactamase</fullName>
        <ecNumber evidence="2">3.5.2.6</ecNumber>
    </recommendedName>
</protein>
<evidence type="ECO:0000256" key="4">
    <source>
        <dbReference type="ARBA" id="ARBA00023251"/>
    </source>
</evidence>
<dbReference type="EMBL" id="AMZQ01000010">
    <property type="protein sequence ID" value="EKU10688.1"/>
    <property type="molecule type" value="Genomic_DNA"/>
</dbReference>
<evidence type="ECO:0000313" key="5">
    <source>
        <dbReference type="EMBL" id="EKU10688.1"/>
    </source>
</evidence>
<accession>M5IQQ0</accession>
<dbReference type="EC" id="3.5.2.6" evidence="2"/>
<dbReference type="InterPro" id="IPR011990">
    <property type="entry name" value="TPR-like_helical_dom_sf"/>
</dbReference>
<dbReference type="PATRIC" id="fig|1244083.3.peg.1734"/>
<dbReference type="AlphaFoldDB" id="M5IQQ0"/>
<evidence type="ECO:0000256" key="2">
    <source>
        <dbReference type="ARBA" id="ARBA00012865"/>
    </source>
</evidence>
<comment type="caution">
    <text evidence="5">The sequence shown here is derived from an EMBL/GenBank/DDBJ whole genome shotgun (WGS) entry which is preliminary data.</text>
</comment>
<dbReference type="RefSeq" id="WP_009495385.1">
    <property type="nucleotide sequence ID" value="NZ_AMZQ01000010.1"/>
</dbReference>
<dbReference type="GO" id="GO:0008800">
    <property type="term" value="F:beta-lactamase activity"/>
    <property type="evidence" value="ECO:0007669"/>
    <property type="project" value="UniProtKB-EC"/>
</dbReference>
<dbReference type="SMART" id="SM00671">
    <property type="entry name" value="SEL1"/>
    <property type="match status" value="1"/>
</dbReference>
<name>M5IQQ0_9BACT</name>
<keyword evidence="4" id="KW-0046">Antibiotic resistance</keyword>
<gene>
    <name evidence="5" type="ORF">CSUNSWCD_489</name>
</gene>
<sequence length="128" mass="14371">MKQNIKKGKEILEALCYDEYPEGCGNLAALYESDKYGMKDDKKATELYTMACKHNPKGSACDKIGGMNKRLEFFCTEKKNGYDCFQAAGSYQNDPEKCCIFTTSLANTDIATDVSKLSNLFKRITTEQ</sequence>
<dbReference type="GO" id="GO:0046677">
    <property type="term" value="P:response to antibiotic"/>
    <property type="evidence" value="ECO:0007669"/>
    <property type="project" value="UniProtKB-KW"/>
</dbReference>
<evidence type="ECO:0000256" key="1">
    <source>
        <dbReference type="ARBA" id="ARBA00001526"/>
    </source>
</evidence>
<comment type="catalytic activity">
    <reaction evidence="1">
        <text>a beta-lactam + H2O = a substituted beta-amino acid</text>
        <dbReference type="Rhea" id="RHEA:20401"/>
        <dbReference type="ChEBI" id="CHEBI:15377"/>
        <dbReference type="ChEBI" id="CHEBI:35627"/>
        <dbReference type="ChEBI" id="CHEBI:140347"/>
        <dbReference type="EC" id="3.5.2.6"/>
    </reaction>
</comment>
<reference evidence="5 6" key="1">
    <citation type="journal article" date="2013" name="Genome Announc.">
        <title>Genome Sequence of Campylobacter showae UNSWCD, Isolated from a Patient with Crohn's Disease.</title>
        <authorList>
            <person name="Tay A.P."/>
            <person name="Kaakoush N.O."/>
            <person name="Deshpande N.P."/>
            <person name="Chen Z."/>
            <person name="Mitchell H."/>
            <person name="Wilkins M.R."/>
        </authorList>
    </citation>
    <scope>NUCLEOTIDE SEQUENCE [LARGE SCALE GENOMIC DNA]</scope>
    <source>
        <strain evidence="5 6">CSUNSWCD</strain>
    </source>
</reference>
<dbReference type="STRING" id="1244083.CSUNSWCD_489"/>
<dbReference type="SUPFAM" id="SSF81901">
    <property type="entry name" value="HCP-like"/>
    <property type="match status" value="1"/>
</dbReference>
<evidence type="ECO:0000256" key="3">
    <source>
        <dbReference type="ARBA" id="ARBA00023157"/>
    </source>
</evidence>
<dbReference type="Proteomes" id="UP000011939">
    <property type="component" value="Unassembled WGS sequence"/>
</dbReference>
<dbReference type="InterPro" id="IPR006597">
    <property type="entry name" value="Sel1-like"/>
</dbReference>
<evidence type="ECO:0000313" key="6">
    <source>
        <dbReference type="Proteomes" id="UP000011939"/>
    </source>
</evidence>